<gene>
    <name evidence="9" type="ORF">D3093_17350</name>
</gene>
<keyword evidence="3 7" id="KW-0808">Transferase</keyword>
<evidence type="ECO:0000256" key="4">
    <source>
        <dbReference type="ARBA" id="ARBA00022691"/>
    </source>
</evidence>
<evidence type="ECO:0000256" key="8">
    <source>
        <dbReference type="SAM" id="MobiDB-lite"/>
    </source>
</evidence>
<feature type="active site" evidence="7">
    <location>
        <position position="142"/>
    </location>
</feature>
<evidence type="ECO:0000313" key="10">
    <source>
        <dbReference type="Proteomes" id="UP000298595"/>
    </source>
</evidence>
<protein>
    <recommendedName>
        <fullName evidence="1">DNA (cytosine-5-)-methyltransferase</fullName>
        <ecNumber evidence="1">2.1.1.37</ecNumber>
    </recommendedName>
</protein>
<geneLocation type="plasmid" evidence="9 10">
    <name>p1</name>
</geneLocation>
<dbReference type="Pfam" id="PF00145">
    <property type="entry name" value="DNA_methylase"/>
    <property type="match status" value="2"/>
</dbReference>
<accession>A0A4D8PHW8</accession>
<dbReference type="GO" id="GO:0003886">
    <property type="term" value="F:DNA (cytosine-5-)-methyltransferase activity"/>
    <property type="evidence" value="ECO:0007669"/>
    <property type="project" value="UniProtKB-EC"/>
</dbReference>
<dbReference type="Proteomes" id="UP000298595">
    <property type="component" value="Plasmid p1"/>
</dbReference>
<proteinExistence type="inferred from homology"/>
<comment type="catalytic activity">
    <reaction evidence="6">
        <text>a 2'-deoxycytidine in DNA + S-adenosyl-L-methionine = a 5-methyl-2'-deoxycytidine in DNA + S-adenosyl-L-homocysteine + H(+)</text>
        <dbReference type="Rhea" id="RHEA:13681"/>
        <dbReference type="Rhea" id="RHEA-COMP:11369"/>
        <dbReference type="Rhea" id="RHEA-COMP:11370"/>
        <dbReference type="ChEBI" id="CHEBI:15378"/>
        <dbReference type="ChEBI" id="CHEBI:57856"/>
        <dbReference type="ChEBI" id="CHEBI:59789"/>
        <dbReference type="ChEBI" id="CHEBI:85452"/>
        <dbReference type="ChEBI" id="CHEBI:85454"/>
        <dbReference type="EC" id="2.1.1.37"/>
    </reaction>
</comment>
<dbReference type="InterPro" id="IPR001525">
    <property type="entry name" value="C5_MeTfrase"/>
</dbReference>
<evidence type="ECO:0000256" key="1">
    <source>
        <dbReference type="ARBA" id="ARBA00011975"/>
    </source>
</evidence>
<evidence type="ECO:0000313" key="9">
    <source>
        <dbReference type="EMBL" id="QCN98022.1"/>
    </source>
</evidence>
<dbReference type="PANTHER" id="PTHR10629:SF52">
    <property type="entry name" value="DNA (CYTOSINE-5)-METHYLTRANSFERASE 1"/>
    <property type="match status" value="1"/>
</dbReference>
<dbReference type="KEGG" id="aare:D3093_17350"/>
<dbReference type="PROSITE" id="PS51679">
    <property type="entry name" value="SAM_MT_C5"/>
    <property type="match status" value="1"/>
</dbReference>
<evidence type="ECO:0000256" key="7">
    <source>
        <dbReference type="PROSITE-ProRule" id="PRU01016"/>
    </source>
</evidence>
<dbReference type="GO" id="GO:0044027">
    <property type="term" value="P:negative regulation of gene expression via chromosomal CpG island methylation"/>
    <property type="evidence" value="ECO:0007669"/>
    <property type="project" value="TreeGrafter"/>
</dbReference>
<keyword evidence="4 7" id="KW-0949">S-adenosyl-L-methionine</keyword>
<dbReference type="EMBL" id="CP032322">
    <property type="protein sequence ID" value="QCN98022.1"/>
    <property type="molecule type" value="Genomic_DNA"/>
</dbReference>
<keyword evidence="5" id="KW-0680">Restriction system</keyword>
<keyword evidence="9" id="KW-0614">Plasmid</keyword>
<dbReference type="GO" id="GO:0032259">
    <property type="term" value="P:methylation"/>
    <property type="evidence" value="ECO:0007669"/>
    <property type="project" value="UniProtKB-KW"/>
</dbReference>
<sequence length="592" mass="66780">MAKTAARQTPDVPVIDLFAGPGGLSEGFSRHHAFNGGAVRFSVKLSIEKEAPASRTLRLRAFVRQFEEGALPAAYYDYVRSTTAAQRKSRMETLRAFPEWEKAEEETWLAELGKVNFFELHTRIKAALNGEDCWVLLGGPPCQAYSVVGRSRRIGKGEELRRIKDPEELAAKIREREEAFFRDEKHTLYKEYLQIVALHQPPVFVMENVKGILSSKIRVAEAGGKSDEHFVFDQILKDLEAPWKALDSSKMPDGWEEFAPAEQRGYVIHSFVHAPDAQDGGYKRADYLIKSEDYGVPQERHRVILLGIRDDIDAVPSRLTPVEPTARTSISDVIGGLPELRSGRSGRTDHKTRTDTEDTADRWQRAIRESVADGMLAEVDDDIRGVMRRVLDRTETSLTRGAPFAAAIITEPAYGNESLRRWLLDERLGGVLQHETRNHMDSDFARYLYVAAYGQVNKESPKLRHFPDSLLPKHENAKTPEGRRIFHDRFRVQIAHQPASTITSHIRKDGHYFIHYDPAQCRSLTVREAARVQTFPDNYLFEGNRTEQYEQVGNAVPPFLAVQLAAVVDEVIQTILGMAGRTTPAPEVEGAV</sequence>
<evidence type="ECO:0000256" key="3">
    <source>
        <dbReference type="ARBA" id="ARBA00022679"/>
    </source>
</evidence>
<dbReference type="PANTHER" id="PTHR10629">
    <property type="entry name" value="CYTOSINE-SPECIFIC METHYLTRANSFERASE"/>
    <property type="match status" value="1"/>
</dbReference>
<feature type="compositionally biased region" description="Basic and acidic residues" evidence="8">
    <location>
        <begin position="346"/>
        <end position="359"/>
    </location>
</feature>
<reference evidence="9 10" key="1">
    <citation type="submission" date="2018-09" db="EMBL/GenBank/DDBJ databases">
        <title>Whole genome based analysis of evolution and adaptive divergence in Indian and Brazilian strains of Azospirillum brasilense.</title>
        <authorList>
            <person name="Singh C."/>
            <person name="Tripathi A.K."/>
        </authorList>
    </citation>
    <scope>NUCLEOTIDE SEQUENCE [LARGE SCALE GENOMIC DNA]</scope>
    <source>
        <strain evidence="9 10">MTCC4035</strain>
        <plasmid evidence="9 10">p1</plasmid>
    </source>
</reference>
<keyword evidence="2 7" id="KW-0489">Methyltransferase</keyword>
<feature type="region of interest" description="Disordered" evidence="8">
    <location>
        <begin position="337"/>
        <end position="359"/>
    </location>
</feature>
<dbReference type="EC" id="2.1.1.37" evidence="1"/>
<dbReference type="AlphaFoldDB" id="A0A4D8PHW8"/>
<evidence type="ECO:0000256" key="5">
    <source>
        <dbReference type="ARBA" id="ARBA00022747"/>
    </source>
</evidence>
<dbReference type="PRINTS" id="PR00105">
    <property type="entry name" value="C5METTRFRASE"/>
</dbReference>
<dbReference type="InterPro" id="IPR050390">
    <property type="entry name" value="C5-Methyltransferase"/>
</dbReference>
<dbReference type="Gene3D" id="3.40.50.150">
    <property type="entry name" value="Vaccinia Virus protein VP39"/>
    <property type="match status" value="1"/>
</dbReference>
<comment type="similarity">
    <text evidence="7">Belongs to the class I-like SAM-binding methyltransferase superfamily. C5-methyltransferase family.</text>
</comment>
<dbReference type="GO" id="GO:0009307">
    <property type="term" value="P:DNA restriction-modification system"/>
    <property type="evidence" value="ECO:0007669"/>
    <property type="project" value="UniProtKB-KW"/>
</dbReference>
<dbReference type="REBASE" id="312243">
    <property type="entry name" value="M.Abr4035ORF17350P"/>
</dbReference>
<evidence type="ECO:0000256" key="6">
    <source>
        <dbReference type="ARBA" id="ARBA00047422"/>
    </source>
</evidence>
<organism evidence="9 10">
    <name type="scientific">Azospirillum argentinense</name>
    <dbReference type="NCBI Taxonomy" id="2970906"/>
    <lineage>
        <taxon>Bacteria</taxon>
        <taxon>Pseudomonadati</taxon>
        <taxon>Pseudomonadota</taxon>
        <taxon>Alphaproteobacteria</taxon>
        <taxon>Rhodospirillales</taxon>
        <taxon>Azospirillaceae</taxon>
        <taxon>Azospirillum</taxon>
    </lineage>
</organism>
<dbReference type="SUPFAM" id="SSF53335">
    <property type="entry name" value="S-adenosyl-L-methionine-dependent methyltransferases"/>
    <property type="match status" value="1"/>
</dbReference>
<name>A0A4D8PHW8_9PROT</name>
<dbReference type="GO" id="GO:0003677">
    <property type="term" value="F:DNA binding"/>
    <property type="evidence" value="ECO:0007669"/>
    <property type="project" value="TreeGrafter"/>
</dbReference>
<evidence type="ECO:0000256" key="2">
    <source>
        <dbReference type="ARBA" id="ARBA00022603"/>
    </source>
</evidence>
<dbReference type="Gene3D" id="3.90.120.10">
    <property type="entry name" value="DNA Methylase, subunit A, domain 2"/>
    <property type="match status" value="1"/>
</dbReference>
<dbReference type="InterPro" id="IPR029063">
    <property type="entry name" value="SAM-dependent_MTases_sf"/>
</dbReference>